<dbReference type="Proteomes" id="UP000663889">
    <property type="component" value="Unassembled WGS sequence"/>
</dbReference>
<evidence type="ECO:0000256" key="1">
    <source>
        <dbReference type="SAM" id="MobiDB-lite"/>
    </source>
</evidence>
<organism evidence="3 4">
    <name type="scientific">Rotaria sordida</name>
    <dbReference type="NCBI Taxonomy" id="392033"/>
    <lineage>
        <taxon>Eukaryota</taxon>
        <taxon>Metazoa</taxon>
        <taxon>Spiralia</taxon>
        <taxon>Gnathifera</taxon>
        <taxon>Rotifera</taxon>
        <taxon>Eurotatoria</taxon>
        <taxon>Bdelloidea</taxon>
        <taxon>Philodinida</taxon>
        <taxon>Philodinidae</taxon>
        <taxon>Rotaria</taxon>
    </lineage>
</organism>
<evidence type="ECO:0000313" key="4">
    <source>
        <dbReference type="Proteomes" id="UP000663874"/>
    </source>
</evidence>
<dbReference type="GO" id="GO:0006303">
    <property type="term" value="P:double-strand break repair via nonhomologous end joining"/>
    <property type="evidence" value="ECO:0007669"/>
    <property type="project" value="TreeGrafter"/>
</dbReference>
<protein>
    <recommendedName>
        <fullName evidence="5">Transposase</fullName>
    </recommendedName>
</protein>
<dbReference type="GO" id="GO:0046975">
    <property type="term" value="F:histone H3K36 methyltransferase activity"/>
    <property type="evidence" value="ECO:0007669"/>
    <property type="project" value="TreeGrafter"/>
</dbReference>
<dbReference type="SUPFAM" id="SSF46689">
    <property type="entry name" value="Homeodomain-like"/>
    <property type="match status" value="1"/>
</dbReference>
<dbReference type="InterPro" id="IPR052709">
    <property type="entry name" value="Transposase-MT_Hybrid"/>
</dbReference>
<feature type="compositionally biased region" description="Basic residues" evidence="1">
    <location>
        <begin position="55"/>
        <end position="66"/>
    </location>
</feature>
<gene>
    <name evidence="3" type="ORF">FNK824_LOCUS18181</name>
    <name evidence="2" type="ORF">SEV965_LOCUS23726</name>
</gene>
<dbReference type="GO" id="GO:0000014">
    <property type="term" value="F:single-stranded DNA endodeoxyribonuclease activity"/>
    <property type="evidence" value="ECO:0007669"/>
    <property type="project" value="TreeGrafter"/>
</dbReference>
<name>A0A819ESR9_9BILA</name>
<evidence type="ECO:0000313" key="3">
    <source>
        <dbReference type="EMBL" id="CAF3855669.1"/>
    </source>
</evidence>
<dbReference type="GO" id="GO:0035861">
    <property type="term" value="C:site of double-strand break"/>
    <property type="evidence" value="ECO:0007669"/>
    <property type="project" value="TreeGrafter"/>
</dbReference>
<dbReference type="PANTHER" id="PTHR46060:SF2">
    <property type="entry name" value="HISTONE-LYSINE N-METHYLTRANSFERASE SETMAR"/>
    <property type="match status" value="1"/>
</dbReference>
<dbReference type="PANTHER" id="PTHR46060">
    <property type="entry name" value="MARINER MOS1 TRANSPOSASE-LIKE PROTEIN"/>
    <property type="match status" value="1"/>
</dbReference>
<sequence>MVKSHDLRDVALAHYKNGKKAPEIANALANKVHRSTIHRWLRRYKKSGSINVKPRSGRPRTGRTKKFINQVKRRLDSNIRRKSLRTMATDFKSSISTIKRVLNIDLNKKCYRKVNVQQLKEDQNQYERPVVIGLGRT</sequence>
<dbReference type="Proteomes" id="UP000663874">
    <property type="component" value="Unassembled WGS sequence"/>
</dbReference>
<comment type="caution">
    <text evidence="3">The sequence shown here is derived from an EMBL/GenBank/DDBJ whole genome shotgun (WGS) entry which is preliminary data.</text>
</comment>
<dbReference type="EMBL" id="CAJNOU010001777">
    <property type="protein sequence ID" value="CAF1250856.1"/>
    <property type="molecule type" value="Genomic_DNA"/>
</dbReference>
<dbReference type="GO" id="GO:0042800">
    <property type="term" value="F:histone H3K4 methyltransferase activity"/>
    <property type="evidence" value="ECO:0007669"/>
    <property type="project" value="TreeGrafter"/>
</dbReference>
<dbReference type="InterPro" id="IPR036388">
    <property type="entry name" value="WH-like_DNA-bd_sf"/>
</dbReference>
<evidence type="ECO:0008006" key="5">
    <source>
        <dbReference type="Google" id="ProtNLM"/>
    </source>
</evidence>
<dbReference type="GO" id="GO:0000793">
    <property type="term" value="C:condensed chromosome"/>
    <property type="evidence" value="ECO:0007669"/>
    <property type="project" value="TreeGrafter"/>
</dbReference>
<reference evidence="3" key="1">
    <citation type="submission" date="2021-02" db="EMBL/GenBank/DDBJ databases">
        <authorList>
            <person name="Nowell W R."/>
        </authorList>
    </citation>
    <scope>NUCLEOTIDE SEQUENCE</scope>
</reference>
<dbReference type="GO" id="GO:0044547">
    <property type="term" value="F:DNA topoisomerase binding"/>
    <property type="evidence" value="ECO:0007669"/>
    <property type="project" value="TreeGrafter"/>
</dbReference>
<dbReference type="GO" id="GO:0031297">
    <property type="term" value="P:replication fork processing"/>
    <property type="evidence" value="ECO:0007669"/>
    <property type="project" value="TreeGrafter"/>
</dbReference>
<dbReference type="GO" id="GO:0005634">
    <property type="term" value="C:nucleus"/>
    <property type="evidence" value="ECO:0007669"/>
    <property type="project" value="TreeGrafter"/>
</dbReference>
<dbReference type="GO" id="GO:0044774">
    <property type="term" value="P:mitotic DNA integrity checkpoint signaling"/>
    <property type="evidence" value="ECO:0007669"/>
    <property type="project" value="TreeGrafter"/>
</dbReference>
<feature type="region of interest" description="Disordered" evidence="1">
    <location>
        <begin position="49"/>
        <end position="71"/>
    </location>
</feature>
<evidence type="ECO:0000313" key="2">
    <source>
        <dbReference type="EMBL" id="CAF1250856.1"/>
    </source>
</evidence>
<dbReference type="InterPro" id="IPR009057">
    <property type="entry name" value="Homeodomain-like_sf"/>
</dbReference>
<accession>A0A819ESR9</accession>
<dbReference type="EMBL" id="CAJOBE010003001">
    <property type="protein sequence ID" value="CAF3855669.1"/>
    <property type="molecule type" value="Genomic_DNA"/>
</dbReference>
<dbReference type="GO" id="GO:0015074">
    <property type="term" value="P:DNA integration"/>
    <property type="evidence" value="ECO:0007669"/>
    <property type="project" value="TreeGrafter"/>
</dbReference>
<dbReference type="AlphaFoldDB" id="A0A819ESR9"/>
<dbReference type="Pfam" id="PF13565">
    <property type="entry name" value="HTH_32"/>
    <property type="match status" value="1"/>
</dbReference>
<proteinExistence type="predicted"/>
<dbReference type="GO" id="GO:0003697">
    <property type="term" value="F:single-stranded DNA binding"/>
    <property type="evidence" value="ECO:0007669"/>
    <property type="project" value="TreeGrafter"/>
</dbReference>
<dbReference type="GO" id="GO:0003690">
    <property type="term" value="F:double-stranded DNA binding"/>
    <property type="evidence" value="ECO:0007669"/>
    <property type="project" value="TreeGrafter"/>
</dbReference>
<dbReference type="GO" id="GO:0000729">
    <property type="term" value="P:DNA double-strand break processing"/>
    <property type="evidence" value="ECO:0007669"/>
    <property type="project" value="TreeGrafter"/>
</dbReference>
<dbReference type="Gene3D" id="1.10.10.10">
    <property type="entry name" value="Winged helix-like DNA-binding domain superfamily/Winged helix DNA-binding domain"/>
    <property type="match status" value="1"/>
</dbReference>